<dbReference type="InterPro" id="IPR033738">
    <property type="entry name" value="AsnB_N"/>
</dbReference>
<feature type="domain" description="Glutamine amidotransferase type-2" evidence="11">
    <location>
        <begin position="2"/>
        <end position="213"/>
    </location>
</feature>
<keyword evidence="13" id="KW-1185">Reference proteome</keyword>
<keyword evidence="6 8" id="KW-0315">Glutamine amidotransferase</keyword>
<name>A0A081BTV9_VECG1</name>
<gene>
    <name evidence="12" type="ORF">U27_02723</name>
</gene>
<dbReference type="Gene3D" id="3.40.50.620">
    <property type="entry name" value="HUPs"/>
    <property type="match status" value="1"/>
</dbReference>
<evidence type="ECO:0000256" key="9">
    <source>
        <dbReference type="PIRSR" id="PIRSR001589-2"/>
    </source>
</evidence>
<dbReference type="InterPro" id="IPR001962">
    <property type="entry name" value="Asn_synthase"/>
</dbReference>
<dbReference type="InterPro" id="IPR017932">
    <property type="entry name" value="GATase_2_dom"/>
</dbReference>
<dbReference type="PROSITE" id="PS51278">
    <property type="entry name" value="GATASE_TYPE_2"/>
    <property type="match status" value="1"/>
</dbReference>
<keyword evidence="8" id="KW-0028">Amino-acid biosynthesis</keyword>
<feature type="binding site" evidence="9">
    <location>
        <position position="261"/>
    </location>
    <ligand>
        <name>ATP</name>
        <dbReference type="ChEBI" id="CHEBI:30616"/>
    </ligand>
</feature>
<dbReference type="Pfam" id="PF13537">
    <property type="entry name" value="GATase_7"/>
    <property type="match status" value="1"/>
</dbReference>
<dbReference type="eggNOG" id="COG0367">
    <property type="taxonomic scope" value="Bacteria"/>
</dbReference>
<dbReference type="InterPro" id="IPR006426">
    <property type="entry name" value="Asn_synth_AEB"/>
</dbReference>
<evidence type="ECO:0000256" key="5">
    <source>
        <dbReference type="ARBA" id="ARBA00022840"/>
    </source>
</evidence>
<comment type="similarity">
    <text evidence="2">Belongs to the asparagine synthetase family.</text>
</comment>
<feature type="site" description="Important for beta-aspartyl-AMP intermediate formation" evidence="10">
    <location>
        <position position="362"/>
    </location>
</feature>
<dbReference type="Gene3D" id="3.60.20.10">
    <property type="entry name" value="Glutamine Phosphoribosylpyrophosphate, subunit 1, domain 1"/>
    <property type="match status" value="1"/>
</dbReference>
<organism evidence="12">
    <name type="scientific">Vecturithrix granuli</name>
    <dbReference type="NCBI Taxonomy" id="1499967"/>
    <lineage>
        <taxon>Bacteria</taxon>
        <taxon>Candidatus Moduliflexota</taxon>
        <taxon>Candidatus Vecturitrichia</taxon>
        <taxon>Candidatus Vecturitrichales</taxon>
        <taxon>Candidatus Vecturitrichaceae</taxon>
        <taxon>Candidatus Vecturithrix</taxon>
    </lineage>
</organism>
<evidence type="ECO:0000256" key="8">
    <source>
        <dbReference type="PIRSR" id="PIRSR001589-1"/>
    </source>
</evidence>
<evidence type="ECO:0000256" key="4">
    <source>
        <dbReference type="ARBA" id="ARBA00022741"/>
    </source>
</evidence>
<dbReference type="GO" id="GO:0004066">
    <property type="term" value="F:asparagine synthase (glutamine-hydrolyzing) activity"/>
    <property type="evidence" value="ECO:0007669"/>
    <property type="project" value="UniProtKB-EC"/>
</dbReference>
<dbReference type="PANTHER" id="PTHR43284">
    <property type="entry name" value="ASPARAGINE SYNTHETASE (GLUTAMINE-HYDROLYZING)"/>
    <property type="match status" value="1"/>
</dbReference>
<protein>
    <recommendedName>
        <fullName evidence="3">asparagine synthase (glutamine-hydrolyzing)</fullName>
        <ecNumber evidence="3">6.3.5.4</ecNumber>
    </recommendedName>
</protein>
<dbReference type="PIRSF" id="PIRSF001589">
    <property type="entry name" value="Asn_synthetase_glu-h"/>
    <property type="match status" value="1"/>
</dbReference>
<dbReference type="InterPro" id="IPR051786">
    <property type="entry name" value="ASN_synthetase/amidase"/>
</dbReference>
<feature type="binding site" evidence="9">
    <location>
        <position position="100"/>
    </location>
    <ligand>
        <name>L-glutamine</name>
        <dbReference type="ChEBI" id="CHEBI:58359"/>
    </ligand>
</feature>
<feature type="binding site" evidence="9">
    <location>
        <begin position="360"/>
        <end position="361"/>
    </location>
    <ligand>
        <name>ATP</name>
        <dbReference type="ChEBI" id="CHEBI:30616"/>
    </ligand>
</feature>
<dbReference type="PANTHER" id="PTHR43284:SF1">
    <property type="entry name" value="ASPARAGINE SYNTHETASE"/>
    <property type="match status" value="1"/>
</dbReference>
<reference evidence="12" key="1">
    <citation type="journal article" date="2015" name="PeerJ">
        <title>First genomic representation of candidate bacterial phylum KSB3 points to enhanced environmental sensing as a trigger of wastewater bulking.</title>
        <authorList>
            <person name="Sekiguchi Y."/>
            <person name="Ohashi A."/>
            <person name="Parks D.H."/>
            <person name="Yamauchi T."/>
            <person name="Tyson G.W."/>
            <person name="Hugenholtz P."/>
        </authorList>
    </citation>
    <scope>NUCLEOTIDE SEQUENCE [LARGE SCALE GENOMIC DNA]</scope>
</reference>
<dbReference type="InterPro" id="IPR029055">
    <property type="entry name" value="Ntn_hydrolases_N"/>
</dbReference>
<comment type="pathway">
    <text evidence="1">Amino-acid biosynthesis; L-asparagine biosynthesis; L-asparagine from L-aspartate (L-Gln route): step 1/1.</text>
</comment>
<dbReference type="InterPro" id="IPR014729">
    <property type="entry name" value="Rossmann-like_a/b/a_fold"/>
</dbReference>
<feature type="binding site" evidence="9">
    <location>
        <position position="288"/>
    </location>
    <ligand>
        <name>ATP</name>
        <dbReference type="ChEBI" id="CHEBI:30616"/>
    </ligand>
</feature>
<proteinExistence type="inferred from homology"/>
<dbReference type="EC" id="6.3.5.4" evidence="3"/>
<evidence type="ECO:0000256" key="6">
    <source>
        <dbReference type="ARBA" id="ARBA00022962"/>
    </source>
</evidence>
<dbReference type="CDD" id="cd00712">
    <property type="entry name" value="AsnB"/>
    <property type="match status" value="1"/>
</dbReference>
<dbReference type="Pfam" id="PF00733">
    <property type="entry name" value="Asn_synthase"/>
    <property type="match status" value="1"/>
</dbReference>
<evidence type="ECO:0000256" key="10">
    <source>
        <dbReference type="PIRSR" id="PIRSR001589-3"/>
    </source>
</evidence>
<feature type="active site" description="For GATase activity" evidence="8">
    <location>
        <position position="2"/>
    </location>
</feature>
<dbReference type="AlphaFoldDB" id="A0A081BTV9"/>
<evidence type="ECO:0000256" key="7">
    <source>
        <dbReference type="ARBA" id="ARBA00048741"/>
    </source>
</evidence>
<sequence length="631" mass="73097">MCGICGIVQRREAFTIRRETLQRMNDAITHRGPDDEGFYVASNVGLAMRRLSIIDLNTGHQPIHNEDESFQIVFNGEIYNYQELRQSLEEAGHRFYTKSDTEAIVHGYEEYGAEVVHHLRGMFAFAIWDSKSDTLFLARDRPGIKPMHYYLDEEKFLFGSEIKAILQCERVPREVNLEALDRFLTFEYVFSPETIFQGIHKLPPGHFLLFQRGELRIEQYWDNLPVTPEDHDEAYYAQHLAELLEHAVKIRMISDVPLGALLSGGIDSSTIVGFMAKHSSQPVKTFSIGFEDQTYNELEYARTVSKHFGTEHYEFIIKPDAVDLVEKLVKNLDEPFGDFSIFPTYLVSKMAREHVTVALSGDGGDELFAGYDTYIADRLARKYQKLPAVFRNQVLKPLIERIPPSPKKKGLVNRTKRFIEGAMLSPELMHTRWMMFLQDQEKRQLYAGDLLNTYKYGNSYQYIQEYFTRSANGVSPLAQQEYVDIKTYLTDDILVKVDRMSMAPSLEARVPFLDHKVMEFAAAIPTHLKLKGFTTKYILKKAVADLLPEKILTRGKEGFSIPIKNWLMHELRPLLLDTLSAERIKQRGYFQPEYVQRLVQEHLAGKANHSHRLWALMVFEIWHQMYLDQKP</sequence>
<dbReference type="STRING" id="1499967.U27_02723"/>
<dbReference type="HOGENOM" id="CLU_014658_3_1_0"/>
<comment type="catalytic activity">
    <reaction evidence="7">
        <text>L-aspartate + L-glutamine + ATP + H2O = L-asparagine + L-glutamate + AMP + diphosphate + H(+)</text>
        <dbReference type="Rhea" id="RHEA:12228"/>
        <dbReference type="ChEBI" id="CHEBI:15377"/>
        <dbReference type="ChEBI" id="CHEBI:15378"/>
        <dbReference type="ChEBI" id="CHEBI:29985"/>
        <dbReference type="ChEBI" id="CHEBI:29991"/>
        <dbReference type="ChEBI" id="CHEBI:30616"/>
        <dbReference type="ChEBI" id="CHEBI:33019"/>
        <dbReference type="ChEBI" id="CHEBI:58048"/>
        <dbReference type="ChEBI" id="CHEBI:58359"/>
        <dbReference type="ChEBI" id="CHEBI:456215"/>
        <dbReference type="EC" id="6.3.5.4"/>
    </reaction>
</comment>
<dbReference type="GO" id="GO:0005524">
    <property type="term" value="F:ATP binding"/>
    <property type="evidence" value="ECO:0007669"/>
    <property type="project" value="UniProtKB-KW"/>
</dbReference>
<dbReference type="GO" id="GO:0005829">
    <property type="term" value="C:cytosol"/>
    <property type="evidence" value="ECO:0007669"/>
    <property type="project" value="TreeGrafter"/>
</dbReference>
<evidence type="ECO:0000256" key="3">
    <source>
        <dbReference type="ARBA" id="ARBA00012737"/>
    </source>
</evidence>
<accession>A0A081BTV9</accession>
<dbReference type="SUPFAM" id="SSF52402">
    <property type="entry name" value="Adenine nucleotide alpha hydrolases-like"/>
    <property type="match status" value="1"/>
</dbReference>
<evidence type="ECO:0000313" key="13">
    <source>
        <dbReference type="Proteomes" id="UP000030661"/>
    </source>
</evidence>
<evidence type="ECO:0000256" key="1">
    <source>
        <dbReference type="ARBA" id="ARBA00005187"/>
    </source>
</evidence>
<dbReference type="EMBL" id="DF820464">
    <property type="protein sequence ID" value="GAK55764.1"/>
    <property type="molecule type" value="Genomic_DNA"/>
</dbReference>
<dbReference type="GO" id="GO:0006529">
    <property type="term" value="P:asparagine biosynthetic process"/>
    <property type="evidence" value="ECO:0007669"/>
    <property type="project" value="UniProtKB-KW"/>
</dbReference>
<keyword evidence="4 9" id="KW-0547">Nucleotide-binding</keyword>
<evidence type="ECO:0000259" key="11">
    <source>
        <dbReference type="PROSITE" id="PS51278"/>
    </source>
</evidence>
<evidence type="ECO:0000313" key="12">
    <source>
        <dbReference type="EMBL" id="GAK55764.1"/>
    </source>
</evidence>
<dbReference type="Proteomes" id="UP000030661">
    <property type="component" value="Unassembled WGS sequence"/>
</dbReference>
<keyword evidence="5 9" id="KW-0067">ATP-binding</keyword>
<evidence type="ECO:0000256" key="2">
    <source>
        <dbReference type="ARBA" id="ARBA00005752"/>
    </source>
</evidence>
<keyword evidence="8" id="KW-0061">Asparagine biosynthesis</keyword>
<dbReference type="NCBIfam" id="TIGR01536">
    <property type="entry name" value="asn_synth_AEB"/>
    <property type="match status" value="1"/>
</dbReference>
<dbReference type="SUPFAM" id="SSF56235">
    <property type="entry name" value="N-terminal nucleophile aminohydrolases (Ntn hydrolases)"/>
    <property type="match status" value="1"/>
</dbReference>
<dbReference type="CDD" id="cd01991">
    <property type="entry name" value="Asn_synthase_B_C"/>
    <property type="match status" value="1"/>
</dbReference>